<proteinExistence type="predicted"/>
<accession>A0A426Y0E2</accession>
<gene>
    <name evidence="2" type="ORF">B296_00039171</name>
</gene>
<evidence type="ECO:0000313" key="3">
    <source>
        <dbReference type="Proteomes" id="UP000287651"/>
    </source>
</evidence>
<evidence type="ECO:0000313" key="2">
    <source>
        <dbReference type="EMBL" id="RRT45219.1"/>
    </source>
</evidence>
<keyword evidence="1" id="KW-0175">Coiled coil</keyword>
<dbReference type="EMBL" id="AMZH03015975">
    <property type="protein sequence ID" value="RRT45219.1"/>
    <property type="molecule type" value="Genomic_DNA"/>
</dbReference>
<organism evidence="2 3">
    <name type="scientific">Ensete ventricosum</name>
    <name type="common">Abyssinian banana</name>
    <name type="synonym">Musa ensete</name>
    <dbReference type="NCBI Taxonomy" id="4639"/>
    <lineage>
        <taxon>Eukaryota</taxon>
        <taxon>Viridiplantae</taxon>
        <taxon>Streptophyta</taxon>
        <taxon>Embryophyta</taxon>
        <taxon>Tracheophyta</taxon>
        <taxon>Spermatophyta</taxon>
        <taxon>Magnoliopsida</taxon>
        <taxon>Liliopsida</taxon>
        <taxon>Zingiberales</taxon>
        <taxon>Musaceae</taxon>
        <taxon>Ensete</taxon>
    </lineage>
</organism>
<dbReference type="AlphaFoldDB" id="A0A426Y0E2"/>
<feature type="coiled-coil region" evidence="1">
    <location>
        <begin position="79"/>
        <end position="127"/>
    </location>
</feature>
<name>A0A426Y0E2_ENSVE</name>
<reference evidence="2 3" key="1">
    <citation type="journal article" date="2014" name="Agronomy (Basel)">
        <title>A Draft Genome Sequence for Ensete ventricosum, the Drought-Tolerant Tree Against Hunger.</title>
        <authorList>
            <person name="Harrison J."/>
            <person name="Moore K.A."/>
            <person name="Paszkiewicz K."/>
            <person name="Jones T."/>
            <person name="Grant M."/>
            <person name="Ambacheew D."/>
            <person name="Muzemil S."/>
            <person name="Studholme D.J."/>
        </authorList>
    </citation>
    <scope>NUCLEOTIDE SEQUENCE [LARGE SCALE GENOMIC DNA]</scope>
</reference>
<comment type="caution">
    <text evidence="2">The sequence shown here is derived from an EMBL/GenBank/DDBJ whole genome shotgun (WGS) entry which is preliminary data.</text>
</comment>
<evidence type="ECO:0000256" key="1">
    <source>
        <dbReference type="SAM" id="Coils"/>
    </source>
</evidence>
<protein>
    <submittedName>
        <fullName evidence="2">Uncharacterized protein</fullName>
    </submittedName>
</protein>
<sequence length="170" mass="18742">MPQGAPLGPADKGKGLVEIKEAPEQGYTIQDLCEVEDWTRADKYLASIMMRLKTVEGEDPLNQHERILALWDANKELKLGANQELVAAAEHRAKELEEDARKLRAKLESLKNQQKGLKQEVGVLRSSLDGARNDRARLKGDVSSLTEVVTLLEAKLKAKGLKALAAYKAS</sequence>
<dbReference type="Proteomes" id="UP000287651">
    <property type="component" value="Unassembled WGS sequence"/>
</dbReference>
<dbReference type="Gene3D" id="1.20.5.340">
    <property type="match status" value="1"/>
</dbReference>